<keyword evidence="1" id="KW-0233">DNA recombination</keyword>
<proteinExistence type="inferred from homology"/>
<comment type="catalytic activity">
    <reaction evidence="1">
        <text>ATP + H2O = ADP + phosphate + H(+)</text>
        <dbReference type="Rhea" id="RHEA:13065"/>
        <dbReference type="ChEBI" id="CHEBI:15377"/>
        <dbReference type="ChEBI" id="CHEBI:15378"/>
        <dbReference type="ChEBI" id="CHEBI:30616"/>
        <dbReference type="ChEBI" id="CHEBI:43474"/>
        <dbReference type="ChEBI" id="CHEBI:456216"/>
        <dbReference type="EC" id="5.6.2.3"/>
    </reaction>
</comment>
<dbReference type="Gene3D" id="3.40.50.300">
    <property type="entry name" value="P-loop containing nucleotide triphosphate hydrolases"/>
    <property type="match status" value="1"/>
</dbReference>
<evidence type="ECO:0000256" key="1">
    <source>
        <dbReference type="RuleBase" id="RU363044"/>
    </source>
</evidence>
<keyword evidence="1" id="KW-0067">ATP-binding</keyword>
<evidence type="ECO:0000259" key="2">
    <source>
        <dbReference type="Pfam" id="PF05970"/>
    </source>
</evidence>
<dbReference type="PANTHER" id="PTHR10492">
    <property type="match status" value="1"/>
</dbReference>
<dbReference type="InterPro" id="IPR010285">
    <property type="entry name" value="DNA_helicase_pif1-like_DEAD"/>
</dbReference>
<dbReference type="GO" id="GO:0016887">
    <property type="term" value="F:ATP hydrolysis activity"/>
    <property type="evidence" value="ECO:0007669"/>
    <property type="project" value="RHEA"/>
</dbReference>
<dbReference type="AlphaFoldDB" id="A0A0K0FRE9"/>
<dbReference type="Proteomes" id="UP000035680">
    <property type="component" value="Unassembled WGS sequence"/>
</dbReference>
<dbReference type="GO" id="GO:0000723">
    <property type="term" value="P:telomere maintenance"/>
    <property type="evidence" value="ECO:0007669"/>
    <property type="project" value="InterPro"/>
</dbReference>
<accession>A0A0K0FRE9</accession>
<dbReference type="EC" id="5.6.2.3" evidence="1"/>
<evidence type="ECO:0000313" key="4">
    <source>
        <dbReference type="WBParaSite" id="SVE_1247900.1"/>
    </source>
</evidence>
<keyword evidence="1" id="KW-0378">Hydrolase</keyword>
<dbReference type="WBParaSite" id="SVE_1247900.1">
    <property type="protein sequence ID" value="SVE_1247900.1"/>
    <property type="gene ID" value="SVE_1247900"/>
</dbReference>
<keyword evidence="1" id="KW-0347">Helicase</keyword>
<dbReference type="InterPro" id="IPR027417">
    <property type="entry name" value="P-loop_NTPase"/>
</dbReference>
<keyword evidence="1" id="KW-0234">DNA repair</keyword>
<dbReference type="STRING" id="75913.A0A0K0FRE9"/>
<sequence>MIFSGSHLEMLQQQEAYLILKTITLHCFKKNVKARCLTCFHYDTFIKFKNYLIKDYLIKYNDNEEKAEAQAIFDIRNILQFNNFNDYTDLPEVKFDIIEIDNVKNKNVLKKIRAEDKVILNCGSTSIPATLLRNGQTVHSMFSLSITLYDGNFSLSKLNKLRTTMLEKASLIIIDKVPMLNKYVIDYLDQQLEKVCKNDLPFGGKVIICGANFRQT</sequence>
<reference evidence="4" key="2">
    <citation type="submission" date="2015-08" db="UniProtKB">
        <authorList>
            <consortium name="WormBaseParasite"/>
        </authorList>
    </citation>
    <scope>IDENTIFICATION</scope>
</reference>
<reference evidence="3" key="1">
    <citation type="submission" date="2014-07" db="EMBL/GenBank/DDBJ databases">
        <authorList>
            <person name="Martin A.A"/>
            <person name="De Silva N."/>
        </authorList>
    </citation>
    <scope>NUCLEOTIDE SEQUENCE</scope>
</reference>
<dbReference type="GO" id="GO:0006310">
    <property type="term" value="P:DNA recombination"/>
    <property type="evidence" value="ECO:0007669"/>
    <property type="project" value="UniProtKB-KW"/>
</dbReference>
<dbReference type="GO" id="GO:0043139">
    <property type="term" value="F:5'-3' DNA helicase activity"/>
    <property type="evidence" value="ECO:0007669"/>
    <property type="project" value="UniProtKB-EC"/>
</dbReference>
<comment type="similarity">
    <text evidence="1">Belongs to the helicase family.</text>
</comment>
<dbReference type="Pfam" id="PF05970">
    <property type="entry name" value="PIF1"/>
    <property type="match status" value="1"/>
</dbReference>
<organism evidence="3 4">
    <name type="scientific">Strongyloides venezuelensis</name>
    <name type="common">Threadworm</name>
    <dbReference type="NCBI Taxonomy" id="75913"/>
    <lineage>
        <taxon>Eukaryota</taxon>
        <taxon>Metazoa</taxon>
        <taxon>Ecdysozoa</taxon>
        <taxon>Nematoda</taxon>
        <taxon>Chromadorea</taxon>
        <taxon>Rhabditida</taxon>
        <taxon>Tylenchina</taxon>
        <taxon>Panagrolaimomorpha</taxon>
        <taxon>Strongyloidoidea</taxon>
        <taxon>Strongyloididae</taxon>
        <taxon>Strongyloides</taxon>
    </lineage>
</organism>
<evidence type="ECO:0000313" key="3">
    <source>
        <dbReference type="Proteomes" id="UP000035680"/>
    </source>
</evidence>
<keyword evidence="3" id="KW-1185">Reference proteome</keyword>
<name>A0A0K0FRE9_STRVS</name>
<keyword evidence="1" id="KW-0227">DNA damage</keyword>
<protein>
    <recommendedName>
        <fullName evidence="1">ATP-dependent DNA helicase</fullName>
        <ecNumber evidence="1">5.6.2.3</ecNumber>
    </recommendedName>
</protein>
<keyword evidence="1" id="KW-0547">Nucleotide-binding</keyword>
<dbReference type="GO" id="GO:0005524">
    <property type="term" value="F:ATP binding"/>
    <property type="evidence" value="ECO:0007669"/>
    <property type="project" value="UniProtKB-KW"/>
</dbReference>
<feature type="domain" description="DNA helicase Pif1-like DEAD-box helicase" evidence="2">
    <location>
        <begin position="106"/>
        <end position="215"/>
    </location>
</feature>
<dbReference type="GO" id="GO:0006281">
    <property type="term" value="P:DNA repair"/>
    <property type="evidence" value="ECO:0007669"/>
    <property type="project" value="UniProtKB-KW"/>
</dbReference>
<comment type="cofactor">
    <cofactor evidence="1">
        <name>Mg(2+)</name>
        <dbReference type="ChEBI" id="CHEBI:18420"/>
    </cofactor>
</comment>